<feature type="transmembrane region" description="Helical" evidence="7">
    <location>
        <begin position="161"/>
        <end position="182"/>
    </location>
</feature>
<keyword evidence="4 7" id="KW-0812">Transmembrane</keyword>
<dbReference type="Pfam" id="PF07690">
    <property type="entry name" value="MFS_1"/>
    <property type="match status" value="1"/>
</dbReference>
<reference evidence="9 10" key="1">
    <citation type="submission" date="2019-03" db="EMBL/GenBank/DDBJ databases">
        <title>Genomic analyses of the natural microbiome of Caenorhabditis elegans.</title>
        <authorList>
            <person name="Samuel B."/>
        </authorList>
    </citation>
    <scope>NUCLEOTIDE SEQUENCE [LARGE SCALE GENOMIC DNA]</scope>
    <source>
        <strain evidence="9 10">JUb89</strain>
    </source>
</reference>
<dbReference type="GO" id="GO:0005886">
    <property type="term" value="C:plasma membrane"/>
    <property type="evidence" value="ECO:0007669"/>
    <property type="project" value="UniProtKB-SubCell"/>
</dbReference>
<evidence type="ECO:0000313" key="10">
    <source>
        <dbReference type="Proteomes" id="UP000294963"/>
    </source>
</evidence>
<keyword evidence="10" id="KW-1185">Reference proteome</keyword>
<comment type="caution">
    <text evidence="9">The sequence shown here is derived from an EMBL/GenBank/DDBJ whole genome shotgun (WGS) entry which is preliminary data.</text>
</comment>
<feature type="transmembrane region" description="Helical" evidence="7">
    <location>
        <begin position="194"/>
        <end position="214"/>
    </location>
</feature>
<feature type="transmembrane region" description="Helical" evidence="7">
    <location>
        <begin position="424"/>
        <end position="442"/>
    </location>
</feature>
<feature type="transmembrane region" description="Helical" evidence="7">
    <location>
        <begin position="45"/>
        <end position="66"/>
    </location>
</feature>
<evidence type="ECO:0000259" key="8">
    <source>
        <dbReference type="PROSITE" id="PS50850"/>
    </source>
</evidence>
<evidence type="ECO:0000256" key="6">
    <source>
        <dbReference type="ARBA" id="ARBA00023136"/>
    </source>
</evidence>
<keyword evidence="5 7" id="KW-1133">Transmembrane helix</keyword>
<feature type="transmembrane region" description="Helical" evidence="7">
    <location>
        <begin position="296"/>
        <end position="313"/>
    </location>
</feature>
<dbReference type="Gene3D" id="1.20.1250.20">
    <property type="entry name" value="MFS general substrate transporter like domains"/>
    <property type="match status" value="1"/>
</dbReference>
<dbReference type="Proteomes" id="UP000294963">
    <property type="component" value="Unassembled WGS sequence"/>
</dbReference>
<feature type="transmembrane region" description="Helical" evidence="7">
    <location>
        <begin position="325"/>
        <end position="342"/>
    </location>
</feature>
<keyword evidence="6 7" id="KW-0472">Membrane</keyword>
<evidence type="ECO:0000313" key="9">
    <source>
        <dbReference type="EMBL" id="TCM65234.1"/>
    </source>
</evidence>
<name>A0A4R1XME8_ACICA</name>
<evidence type="ECO:0000256" key="1">
    <source>
        <dbReference type="ARBA" id="ARBA00004651"/>
    </source>
</evidence>
<evidence type="ECO:0000256" key="2">
    <source>
        <dbReference type="ARBA" id="ARBA00022448"/>
    </source>
</evidence>
<accession>A0A4R1XME8</accession>
<evidence type="ECO:0000256" key="5">
    <source>
        <dbReference type="ARBA" id="ARBA00022989"/>
    </source>
</evidence>
<dbReference type="PROSITE" id="PS50850">
    <property type="entry name" value="MFS"/>
    <property type="match status" value="1"/>
</dbReference>
<feature type="transmembrane region" description="Helical" evidence="7">
    <location>
        <begin position="73"/>
        <end position="91"/>
    </location>
</feature>
<dbReference type="SUPFAM" id="SSF103473">
    <property type="entry name" value="MFS general substrate transporter"/>
    <property type="match status" value="1"/>
</dbReference>
<dbReference type="InterPro" id="IPR020846">
    <property type="entry name" value="MFS_dom"/>
</dbReference>
<dbReference type="PANTHER" id="PTHR42718">
    <property type="entry name" value="MAJOR FACILITATOR SUPERFAMILY MULTIDRUG TRANSPORTER MFSC"/>
    <property type="match status" value="1"/>
</dbReference>
<gene>
    <name evidence="9" type="ORF">EC844_11572</name>
</gene>
<feature type="transmembrane region" description="Helical" evidence="7">
    <location>
        <begin position="220"/>
        <end position="240"/>
    </location>
</feature>
<proteinExistence type="predicted"/>
<feature type="domain" description="Major facilitator superfamily (MFS) profile" evidence="8">
    <location>
        <begin position="7"/>
        <end position="447"/>
    </location>
</feature>
<dbReference type="InterPro" id="IPR036259">
    <property type="entry name" value="MFS_trans_sf"/>
</dbReference>
<keyword evidence="2" id="KW-0813">Transport</keyword>
<dbReference type="Gene3D" id="1.20.1720.10">
    <property type="entry name" value="Multidrug resistance protein D"/>
    <property type="match status" value="1"/>
</dbReference>
<feature type="transmembrane region" description="Helical" evidence="7">
    <location>
        <begin position="354"/>
        <end position="376"/>
    </location>
</feature>
<evidence type="ECO:0000256" key="7">
    <source>
        <dbReference type="SAM" id="Phobius"/>
    </source>
</evidence>
<dbReference type="GO" id="GO:0022857">
    <property type="term" value="F:transmembrane transporter activity"/>
    <property type="evidence" value="ECO:0007669"/>
    <property type="project" value="InterPro"/>
</dbReference>
<dbReference type="InterPro" id="IPR011701">
    <property type="entry name" value="MFS"/>
</dbReference>
<evidence type="ECO:0000256" key="4">
    <source>
        <dbReference type="ARBA" id="ARBA00022692"/>
    </source>
</evidence>
<organism evidence="9 10">
    <name type="scientific">Acinetobacter calcoaceticus</name>
    <dbReference type="NCBI Taxonomy" id="471"/>
    <lineage>
        <taxon>Bacteria</taxon>
        <taxon>Pseudomonadati</taxon>
        <taxon>Pseudomonadota</taxon>
        <taxon>Gammaproteobacteria</taxon>
        <taxon>Moraxellales</taxon>
        <taxon>Moraxellaceae</taxon>
        <taxon>Acinetobacter</taxon>
        <taxon>Acinetobacter calcoaceticus/baumannii complex</taxon>
    </lineage>
</organism>
<feature type="transmembrane region" description="Helical" evidence="7">
    <location>
        <begin position="97"/>
        <end position="119"/>
    </location>
</feature>
<comment type="subcellular location">
    <subcellularLocation>
        <location evidence="1">Cell membrane</location>
        <topology evidence="1">Multi-pass membrane protein</topology>
    </subcellularLocation>
</comment>
<protein>
    <submittedName>
        <fullName evidence="9">MFS transporter</fullName>
    </submittedName>
</protein>
<feature type="transmembrane region" description="Helical" evidence="7">
    <location>
        <begin position="131"/>
        <end position="149"/>
    </location>
</feature>
<keyword evidence="3" id="KW-1003">Cell membrane</keyword>
<dbReference type="AlphaFoldDB" id="A0A4R1XME8"/>
<feature type="transmembrane region" description="Helical" evidence="7">
    <location>
        <begin position="261"/>
        <end position="284"/>
    </location>
</feature>
<dbReference type="PANTHER" id="PTHR42718:SF46">
    <property type="entry name" value="BLR6921 PROTEIN"/>
    <property type="match status" value="1"/>
</dbReference>
<dbReference type="OrthoDB" id="9812221at2"/>
<evidence type="ECO:0000256" key="3">
    <source>
        <dbReference type="ARBA" id="ARBA00022475"/>
    </source>
</evidence>
<sequence length="447" mass="49526">MQYRNKVACIFLLGFFLDCINIFMSAIAFPSISAAFELNRMQVAWIANIYILGLTLIIPLSIGLANWLNVRRALLYSIALFTLSTFMVGAADSYASLLFWRFIQGLSGGLMIPVGQALTFNLFQGQDRIKISTLIMMIALIAPALSPMLGGWVVDLSAWRWIFYSHVPLALILLLLICLWLKPQSLAEHTRPDYIGMLWVSAALIALLMSLSLLGEWQQLGLLLVFVLLTLGLIAGYCAYARRTPHPVIELQLLNNNKLNLSILIYLAVPGVFTGVNLLAIFFMQDVLRFSAAQTGSFMLFYALMAMCAMLLAKRYYSVIGARKLFYLSVSLHSLGILQLAWVDHSSAMTQIVIAYLCIGFGGGLAANTAQATALLDFDAQSMPQASVIWNINRQISFSLGAAFFLMLINLLQQYTALDITQNYQLSFGIAALLGAIPLFFLHRLKA</sequence>
<dbReference type="EMBL" id="SLVJ01000015">
    <property type="protein sequence ID" value="TCM65234.1"/>
    <property type="molecule type" value="Genomic_DNA"/>
</dbReference>
<feature type="transmembrane region" description="Helical" evidence="7">
    <location>
        <begin position="396"/>
        <end position="412"/>
    </location>
</feature>